<dbReference type="Gene3D" id="3.90.220.20">
    <property type="entry name" value="DNA methylase specificity domains"/>
    <property type="match status" value="2"/>
</dbReference>
<dbReference type="EMBL" id="VBUF01000001">
    <property type="protein sequence ID" value="TLS73407.1"/>
    <property type="molecule type" value="Genomic_DNA"/>
</dbReference>
<evidence type="ECO:0000313" key="6">
    <source>
        <dbReference type="Proteomes" id="UP000308001"/>
    </source>
</evidence>
<evidence type="ECO:0000259" key="4">
    <source>
        <dbReference type="Pfam" id="PF01420"/>
    </source>
</evidence>
<evidence type="ECO:0000256" key="1">
    <source>
        <dbReference type="ARBA" id="ARBA00010923"/>
    </source>
</evidence>
<evidence type="ECO:0000256" key="3">
    <source>
        <dbReference type="ARBA" id="ARBA00023125"/>
    </source>
</evidence>
<evidence type="ECO:0000313" key="5">
    <source>
        <dbReference type="EMBL" id="TLS73407.1"/>
    </source>
</evidence>
<feature type="domain" description="Type I restriction modification DNA specificity" evidence="4">
    <location>
        <begin position="232"/>
        <end position="404"/>
    </location>
</feature>
<dbReference type="GO" id="GO:0003677">
    <property type="term" value="F:DNA binding"/>
    <property type="evidence" value="ECO:0007669"/>
    <property type="project" value="UniProtKB-KW"/>
</dbReference>
<keyword evidence="2" id="KW-0680">Restriction system</keyword>
<keyword evidence="5" id="KW-0255">Endonuclease</keyword>
<dbReference type="CDD" id="cd17278">
    <property type="entry name" value="RMtype1_S_LdeBORF1052P-TRD2-CR2"/>
    <property type="match status" value="1"/>
</dbReference>
<proteinExistence type="inferred from homology"/>
<feature type="domain" description="Type I restriction modification DNA specificity" evidence="4">
    <location>
        <begin position="42"/>
        <end position="204"/>
    </location>
</feature>
<dbReference type="Proteomes" id="UP000308001">
    <property type="component" value="Unassembled WGS sequence"/>
</dbReference>
<keyword evidence="5" id="KW-0540">Nuclease</keyword>
<dbReference type="SUPFAM" id="SSF116734">
    <property type="entry name" value="DNA methylase specificity domain"/>
    <property type="match status" value="2"/>
</dbReference>
<dbReference type="Pfam" id="PF01420">
    <property type="entry name" value="Methylase_S"/>
    <property type="match status" value="2"/>
</dbReference>
<dbReference type="GO" id="GO:0004519">
    <property type="term" value="F:endonuclease activity"/>
    <property type="evidence" value="ECO:0007669"/>
    <property type="project" value="UniProtKB-KW"/>
</dbReference>
<dbReference type="GO" id="GO:0009307">
    <property type="term" value="P:DNA restriction-modification system"/>
    <property type="evidence" value="ECO:0007669"/>
    <property type="project" value="UniProtKB-KW"/>
</dbReference>
<reference evidence="5 6" key="1">
    <citation type="submission" date="2019-05" db="EMBL/GenBank/DDBJ databases">
        <title>Arcobacter cibarius and Arcobacter thereius providing challenges in identification an antibiotic susceptibility and Quinolone resistance.</title>
        <authorList>
            <person name="Busch A."/>
            <person name="Hanel I."/>
            <person name="Hotzel H."/>
            <person name="Tomaso H."/>
        </authorList>
    </citation>
    <scope>NUCLEOTIDE SEQUENCE [LARGE SCALE GENOMIC DNA]</scope>
    <source>
        <strain evidence="5 6">17CS1191_2</strain>
    </source>
</reference>
<dbReference type="PANTHER" id="PTHR30408:SF12">
    <property type="entry name" value="TYPE I RESTRICTION ENZYME MJAVIII SPECIFICITY SUBUNIT"/>
    <property type="match status" value="1"/>
</dbReference>
<dbReference type="InterPro" id="IPR044946">
    <property type="entry name" value="Restrct_endonuc_typeI_TRD_sf"/>
</dbReference>
<comment type="similarity">
    <text evidence="1">Belongs to the type-I restriction system S methylase family.</text>
</comment>
<comment type="caution">
    <text evidence="5">The sequence shown here is derived from an EMBL/GenBank/DDBJ whole genome shotgun (WGS) entry which is preliminary data.</text>
</comment>
<keyword evidence="3" id="KW-0238">DNA-binding</keyword>
<sequence length="421" mass="48939">MNVPKLRFKEFSEEWEDKLFGEIYTFLQTNSFSRALLNYEFGEVKNIHYGDIHTKFKSNFYLEKENVPYINEDIDISKLTNDNFCREKDLVIADASEDYKDIGKTIEIIDLNNEKLVAGLHTYIARDTKDKMALGFGGYFMQTYNIRLQMMKFATGISVLGISKSNLVKIKIKIPQKQEQEKIAIFLSSIDEKIEKLTKKDELLQQYKKSIMQKIFSQEIRFKDDKGKEFPEWEEKKMGDVSKLQGGYAFKSNEFIKEGIPVIRISNISNNNNYIDDNNMVYYNEISNDKKFSIKNGDLLVAMSGATTGKSSIYNLSTKAYLNQRVGLFKTNEDKLYYKYLVQFVFSDLFISQLNGVLVSGAQPNISSKDIEEFKLNLPCLKEQNKIANFLSSIDYKIEENQKQLEKTKEFKKSLLQLMFI</sequence>
<organism evidence="5 6">
    <name type="scientific">Aliarcobacter thereius</name>
    <dbReference type="NCBI Taxonomy" id="544718"/>
    <lineage>
        <taxon>Bacteria</taxon>
        <taxon>Pseudomonadati</taxon>
        <taxon>Campylobacterota</taxon>
        <taxon>Epsilonproteobacteria</taxon>
        <taxon>Campylobacterales</taxon>
        <taxon>Arcobacteraceae</taxon>
        <taxon>Aliarcobacter</taxon>
    </lineage>
</organism>
<gene>
    <name evidence="5" type="ORF">FE246_02515</name>
</gene>
<dbReference type="InterPro" id="IPR052021">
    <property type="entry name" value="Type-I_RS_S_subunit"/>
</dbReference>
<protein>
    <submittedName>
        <fullName evidence="5">Restriction endonuclease subunit S</fullName>
    </submittedName>
</protein>
<accession>A0A5R9H2J7</accession>
<dbReference type="InterPro" id="IPR000055">
    <property type="entry name" value="Restrct_endonuc_typeI_TRD"/>
</dbReference>
<dbReference type="AlphaFoldDB" id="A0A5R9H2J7"/>
<dbReference type="Gene3D" id="1.10.287.1120">
    <property type="entry name" value="Bipartite methylase S protein"/>
    <property type="match status" value="1"/>
</dbReference>
<evidence type="ECO:0000256" key="2">
    <source>
        <dbReference type="ARBA" id="ARBA00022747"/>
    </source>
</evidence>
<keyword evidence="5" id="KW-0378">Hydrolase</keyword>
<dbReference type="PANTHER" id="PTHR30408">
    <property type="entry name" value="TYPE-1 RESTRICTION ENZYME ECOKI SPECIFICITY PROTEIN"/>
    <property type="match status" value="1"/>
</dbReference>
<name>A0A5R9H2J7_9BACT</name>